<organism evidence="1 2">
    <name type="scientific">Trichogramma kaykai</name>
    <dbReference type="NCBI Taxonomy" id="54128"/>
    <lineage>
        <taxon>Eukaryota</taxon>
        <taxon>Metazoa</taxon>
        <taxon>Ecdysozoa</taxon>
        <taxon>Arthropoda</taxon>
        <taxon>Hexapoda</taxon>
        <taxon>Insecta</taxon>
        <taxon>Pterygota</taxon>
        <taxon>Neoptera</taxon>
        <taxon>Endopterygota</taxon>
        <taxon>Hymenoptera</taxon>
        <taxon>Apocrita</taxon>
        <taxon>Proctotrupomorpha</taxon>
        <taxon>Chalcidoidea</taxon>
        <taxon>Trichogrammatidae</taxon>
        <taxon>Trichogramma</taxon>
    </lineage>
</organism>
<keyword evidence="2" id="KW-1185">Reference proteome</keyword>
<name>A0ABD2X0I9_9HYME</name>
<accession>A0ABD2X0I9</accession>
<proteinExistence type="predicted"/>
<dbReference type="Proteomes" id="UP001627154">
    <property type="component" value="Unassembled WGS sequence"/>
</dbReference>
<sequence>MQAYYNHTRGLLLLLPVLPPILNFIDLNAQHVHAAYGRLHARTRGEKKISLQKLARYKFIEFLMRRIICAARGGLGTARRARALYSRALIQADNLRTLAYK</sequence>
<evidence type="ECO:0000313" key="2">
    <source>
        <dbReference type="Proteomes" id="UP001627154"/>
    </source>
</evidence>
<comment type="caution">
    <text evidence="1">The sequence shown here is derived from an EMBL/GenBank/DDBJ whole genome shotgun (WGS) entry which is preliminary data.</text>
</comment>
<dbReference type="AlphaFoldDB" id="A0ABD2X0I9"/>
<reference evidence="1 2" key="1">
    <citation type="journal article" date="2024" name="bioRxiv">
        <title>A reference genome for Trichogramma kaykai: A tiny desert-dwelling parasitoid wasp with competing sex-ratio distorters.</title>
        <authorList>
            <person name="Culotta J."/>
            <person name="Lindsey A.R."/>
        </authorList>
    </citation>
    <scope>NUCLEOTIDE SEQUENCE [LARGE SCALE GENOMIC DNA]</scope>
    <source>
        <strain evidence="1 2">KSX58</strain>
    </source>
</reference>
<dbReference type="EMBL" id="JBJJXI010000059">
    <property type="protein sequence ID" value="KAL3398826.1"/>
    <property type="molecule type" value="Genomic_DNA"/>
</dbReference>
<evidence type="ECO:0000313" key="1">
    <source>
        <dbReference type="EMBL" id="KAL3398826.1"/>
    </source>
</evidence>
<gene>
    <name evidence="1" type="ORF">TKK_007930</name>
</gene>
<protein>
    <submittedName>
        <fullName evidence="1">Uncharacterized protein</fullName>
    </submittedName>
</protein>